<keyword evidence="1" id="KW-0812">Transmembrane</keyword>
<accession>A0A1I7SZ77</accession>
<keyword evidence="1" id="KW-0472">Membrane</keyword>
<dbReference type="InterPro" id="IPR019421">
    <property type="entry name" value="7TM_GPCR_serpentine_rcpt_Srd"/>
</dbReference>
<keyword evidence="2" id="KW-1185">Reference proteome</keyword>
<reference evidence="3" key="1">
    <citation type="submission" date="2016-11" db="UniProtKB">
        <authorList>
            <consortium name="WormBaseParasite"/>
        </authorList>
    </citation>
    <scope>IDENTIFICATION</scope>
</reference>
<proteinExistence type="predicted"/>
<protein>
    <submittedName>
        <fullName evidence="3">Serpentine receptor class gamma</fullName>
    </submittedName>
</protein>
<organism evidence="2 3">
    <name type="scientific">Caenorhabditis tropicalis</name>
    <dbReference type="NCBI Taxonomy" id="1561998"/>
    <lineage>
        <taxon>Eukaryota</taxon>
        <taxon>Metazoa</taxon>
        <taxon>Ecdysozoa</taxon>
        <taxon>Nematoda</taxon>
        <taxon>Chromadorea</taxon>
        <taxon>Rhabditida</taxon>
        <taxon>Rhabditina</taxon>
        <taxon>Rhabditomorpha</taxon>
        <taxon>Rhabditoidea</taxon>
        <taxon>Rhabditidae</taxon>
        <taxon>Peloderinae</taxon>
        <taxon>Caenorhabditis</taxon>
    </lineage>
</organism>
<evidence type="ECO:0000313" key="3">
    <source>
        <dbReference type="WBParaSite" id="Csp11.Scaffold406.g929.t1"/>
    </source>
</evidence>
<keyword evidence="1" id="KW-1133">Transmembrane helix</keyword>
<dbReference type="eggNOG" id="ENOG502TKE6">
    <property type="taxonomic scope" value="Eukaryota"/>
</dbReference>
<dbReference type="Pfam" id="PF10317">
    <property type="entry name" value="7TM_GPCR_Srd"/>
    <property type="match status" value="1"/>
</dbReference>
<dbReference type="Proteomes" id="UP000095282">
    <property type="component" value="Unplaced"/>
</dbReference>
<dbReference type="AlphaFoldDB" id="A0A1I7SZ77"/>
<name>A0A1I7SZ77_9PELO</name>
<evidence type="ECO:0000256" key="1">
    <source>
        <dbReference type="SAM" id="Phobius"/>
    </source>
</evidence>
<sequence length="83" mass="9529">MQAMFPMICLIPNVIYFVVAQRVHIEFEMAEFIPFPTCVIPCLIDPILTIYYVAPYRNFVTRRQRSVAIALTVSVAPSSTRTF</sequence>
<feature type="transmembrane region" description="Helical" evidence="1">
    <location>
        <begin position="32"/>
        <end position="54"/>
    </location>
</feature>
<evidence type="ECO:0000313" key="2">
    <source>
        <dbReference type="Proteomes" id="UP000095282"/>
    </source>
</evidence>
<dbReference type="WBParaSite" id="Csp11.Scaffold406.g929.t1">
    <property type="protein sequence ID" value="Csp11.Scaffold406.g929.t1"/>
    <property type="gene ID" value="Csp11.Scaffold406.g929"/>
</dbReference>